<comment type="caution">
    <text evidence="1">The sequence shown here is derived from an EMBL/GenBank/DDBJ whole genome shotgun (WGS) entry which is preliminary data.</text>
</comment>
<dbReference type="RefSeq" id="WP_381180578.1">
    <property type="nucleotide sequence ID" value="NZ_JBHSFK010000024.1"/>
</dbReference>
<organism evidence="1 2">
    <name type="scientific">Streptomyces vulcanius</name>
    <dbReference type="NCBI Taxonomy" id="1441876"/>
    <lineage>
        <taxon>Bacteria</taxon>
        <taxon>Bacillati</taxon>
        <taxon>Actinomycetota</taxon>
        <taxon>Actinomycetes</taxon>
        <taxon>Kitasatosporales</taxon>
        <taxon>Streptomycetaceae</taxon>
        <taxon>Streptomyces</taxon>
    </lineage>
</organism>
<reference evidence="2" key="1">
    <citation type="journal article" date="2019" name="Int. J. Syst. Evol. Microbiol.">
        <title>The Global Catalogue of Microorganisms (GCM) 10K type strain sequencing project: providing services to taxonomists for standard genome sequencing and annotation.</title>
        <authorList>
            <consortium name="The Broad Institute Genomics Platform"/>
            <consortium name="The Broad Institute Genome Sequencing Center for Infectious Disease"/>
            <person name="Wu L."/>
            <person name="Ma J."/>
        </authorList>
    </citation>
    <scope>NUCLEOTIDE SEQUENCE [LARGE SCALE GENOMIC DNA]</scope>
    <source>
        <strain evidence="2">CGMCC 4.7177</strain>
    </source>
</reference>
<accession>A0ABV9AZG3</accession>
<evidence type="ECO:0000313" key="2">
    <source>
        <dbReference type="Proteomes" id="UP001595839"/>
    </source>
</evidence>
<sequence length="186" mass="19900">MPLIEPVSTAALVGSTLFSSATVVAQQSPQVAGQVAVRGEILGLARDAVGVEEPSLDSERLAQGEVRVLTDPSSEDPSPFGDQPRLPVVLLAVEEELGFAELRAQLSAQVSDVHCLLRIGQAEVRSDDQGPPLHGRGNDHYGERLLLIVCHLVDEFHAIGPGGLPRIHQAKGPHQLRLIDGRDREP</sequence>
<proteinExistence type="predicted"/>
<dbReference type="EMBL" id="JBHSFK010000024">
    <property type="protein sequence ID" value="MFC4504078.1"/>
    <property type="molecule type" value="Genomic_DNA"/>
</dbReference>
<dbReference type="Proteomes" id="UP001595839">
    <property type="component" value="Unassembled WGS sequence"/>
</dbReference>
<evidence type="ECO:0000313" key="1">
    <source>
        <dbReference type="EMBL" id="MFC4504078.1"/>
    </source>
</evidence>
<keyword evidence="2" id="KW-1185">Reference proteome</keyword>
<gene>
    <name evidence="1" type="ORF">ACFPIH_31975</name>
</gene>
<protein>
    <submittedName>
        <fullName evidence="1">Uncharacterized protein</fullName>
    </submittedName>
</protein>
<name>A0ABV9AZG3_9ACTN</name>